<keyword evidence="3" id="KW-1185">Reference proteome</keyword>
<evidence type="ECO:0000313" key="3">
    <source>
        <dbReference type="Proteomes" id="UP000593765"/>
    </source>
</evidence>
<dbReference type="KEGG" id="hbs:IPV69_25635"/>
<evidence type="ECO:0000259" key="1">
    <source>
        <dbReference type="Pfam" id="PF12973"/>
    </source>
</evidence>
<reference evidence="2 3" key="1">
    <citation type="submission" date="2020-10" db="EMBL/GenBank/DDBJ databases">
        <title>Wide distribution of Phycisphaera-like planctomycetes from WD2101 soil group in peatlands and genome analysis of the first cultivated representative.</title>
        <authorList>
            <person name="Dedysh S.N."/>
            <person name="Beletsky A.V."/>
            <person name="Ivanova A."/>
            <person name="Kulichevskaya I.S."/>
            <person name="Suzina N.E."/>
            <person name="Philippov D.A."/>
            <person name="Rakitin A.L."/>
            <person name="Mardanov A.V."/>
            <person name="Ravin N.V."/>
        </authorList>
    </citation>
    <scope>NUCLEOTIDE SEQUENCE [LARGE SCALE GENOMIC DNA]</scope>
    <source>
        <strain evidence="2 3">M1803</strain>
    </source>
</reference>
<dbReference type="InterPro" id="IPR011051">
    <property type="entry name" value="RmlC_Cupin_sf"/>
</dbReference>
<feature type="domain" description="ChrR-like cupin" evidence="1">
    <location>
        <begin position="17"/>
        <end position="105"/>
    </location>
</feature>
<dbReference type="Gene3D" id="2.60.120.10">
    <property type="entry name" value="Jelly Rolls"/>
    <property type="match status" value="1"/>
</dbReference>
<dbReference type="AlphaFoldDB" id="A0A7M2X4A9"/>
<gene>
    <name evidence="2" type="ORF">IPV69_25635</name>
</gene>
<dbReference type="Pfam" id="PF12973">
    <property type="entry name" value="Cupin_7"/>
    <property type="match status" value="1"/>
</dbReference>
<accession>A0A7M2X4A9</accession>
<evidence type="ECO:0000313" key="2">
    <source>
        <dbReference type="EMBL" id="QOV92553.1"/>
    </source>
</evidence>
<dbReference type="EMBL" id="CP063458">
    <property type="protein sequence ID" value="QOV92553.1"/>
    <property type="molecule type" value="Genomic_DNA"/>
</dbReference>
<organism evidence="2 3">
    <name type="scientific">Humisphaera borealis</name>
    <dbReference type="NCBI Taxonomy" id="2807512"/>
    <lineage>
        <taxon>Bacteria</taxon>
        <taxon>Pseudomonadati</taxon>
        <taxon>Planctomycetota</taxon>
        <taxon>Phycisphaerae</taxon>
        <taxon>Tepidisphaerales</taxon>
        <taxon>Tepidisphaeraceae</taxon>
        <taxon>Humisphaera</taxon>
    </lineage>
</organism>
<proteinExistence type="predicted"/>
<name>A0A7M2X4A9_9BACT</name>
<dbReference type="InterPro" id="IPR014710">
    <property type="entry name" value="RmlC-like_jellyroll"/>
</dbReference>
<dbReference type="SUPFAM" id="SSF51182">
    <property type="entry name" value="RmlC-like cupins"/>
    <property type="match status" value="1"/>
</dbReference>
<protein>
    <submittedName>
        <fullName evidence="2">Cupin domain-containing protein</fullName>
    </submittedName>
</protein>
<dbReference type="InterPro" id="IPR025979">
    <property type="entry name" value="ChrR-like_cupin_dom"/>
</dbReference>
<sequence length="126" mass="14001">MKDTTRALVVPDLLRLIDDPALPWQAFVPGIEIFRLYRLETGQSAALLRYTPGARLIRHRHVGMEHILVLRGSQADENGVHRQGTLLIHPPGTAHSVRSDEGCVALAIWERPVVFDPPAGTSVERL</sequence>
<dbReference type="Proteomes" id="UP000593765">
    <property type="component" value="Chromosome"/>
</dbReference>